<protein>
    <submittedName>
        <fullName evidence="6">Capsid protein</fullName>
    </submittedName>
</protein>
<evidence type="ECO:0000259" key="5">
    <source>
        <dbReference type="Pfam" id="PF16903"/>
    </source>
</evidence>
<dbReference type="GO" id="GO:0005198">
    <property type="term" value="F:structural molecule activity"/>
    <property type="evidence" value="ECO:0007669"/>
    <property type="project" value="InterPro"/>
</dbReference>
<evidence type="ECO:0000313" key="7">
    <source>
        <dbReference type="Proteomes" id="UP000594342"/>
    </source>
</evidence>
<evidence type="ECO:0000256" key="3">
    <source>
        <dbReference type="ARBA" id="ARBA00022844"/>
    </source>
</evidence>
<proteinExistence type="predicted"/>
<dbReference type="InterPro" id="IPR007542">
    <property type="entry name" value="MCP_C"/>
</dbReference>
<dbReference type="InterPro" id="IPR031654">
    <property type="entry name" value="Capsid_N"/>
</dbReference>
<dbReference type="Gene3D" id="2.70.9.20">
    <property type="entry name" value="Major capsid protein Vp54"/>
    <property type="match status" value="1"/>
</dbReference>
<feature type="domain" description="Major capsid protein N-terminal" evidence="5">
    <location>
        <begin position="25"/>
        <end position="223"/>
    </location>
</feature>
<evidence type="ECO:0000256" key="1">
    <source>
        <dbReference type="ARBA" id="ARBA00004328"/>
    </source>
</evidence>
<dbReference type="EMBL" id="UPSH01000001">
    <property type="protein sequence ID" value="VBB18237.1"/>
    <property type="molecule type" value="Genomic_DNA"/>
</dbReference>
<reference evidence="6 7" key="1">
    <citation type="submission" date="2018-10" db="EMBL/GenBank/DDBJ databases">
        <authorList>
            <consortium name="IHU Genomes"/>
        </authorList>
    </citation>
    <scope>NUCLEOTIDE SEQUENCE [LARGE SCALE GENOMIC DNA]</scope>
    <source>
        <strain evidence="6 7">A1</strain>
    </source>
</reference>
<dbReference type="Proteomes" id="UP000594342">
    <property type="component" value="Unassembled WGS sequence"/>
</dbReference>
<dbReference type="Pfam" id="PF04451">
    <property type="entry name" value="Capsid_NCLDV"/>
    <property type="match status" value="1"/>
</dbReference>
<evidence type="ECO:0000313" key="6">
    <source>
        <dbReference type="EMBL" id="VBB18237.1"/>
    </source>
</evidence>
<dbReference type="InterPro" id="IPR038519">
    <property type="entry name" value="MCP_C_sf"/>
</dbReference>
<keyword evidence="2" id="KW-0167">Capsid protein</keyword>
<gene>
    <name evidence="6" type="ORF">YASMINEVIRUS_700</name>
</gene>
<dbReference type="Pfam" id="PF16903">
    <property type="entry name" value="Capsid_N"/>
    <property type="match status" value="1"/>
</dbReference>
<evidence type="ECO:0000259" key="4">
    <source>
        <dbReference type="Pfam" id="PF04451"/>
    </source>
</evidence>
<comment type="subcellular location">
    <subcellularLocation>
        <location evidence="1">Virion</location>
    </subcellularLocation>
</comment>
<keyword evidence="3" id="KW-0946">Virion</keyword>
<name>A0A5K0U8M0_9VIRU</name>
<dbReference type="InterPro" id="IPR016112">
    <property type="entry name" value="VP_dsDNA_II"/>
</dbReference>
<dbReference type="SUPFAM" id="SSF49749">
    <property type="entry name" value="Group II dsDNA viruses VP"/>
    <property type="match status" value="2"/>
</dbReference>
<accession>A0A5K0U8M0</accession>
<dbReference type="Gene3D" id="2.70.9.10">
    <property type="entry name" value="Adenovirus Type 2 Hexon, domain 4"/>
    <property type="match status" value="1"/>
</dbReference>
<dbReference type="GO" id="GO:0019028">
    <property type="term" value="C:viral capsid"/>
    <property type="evidence" value="ECO:0007669"/>
    <property type="project" value="UniProtKB-KW"/>
</dbReference>
<feature type="domain" description="Major capsid protein C-terminal" evidence="4">
    <location>
        <begin position="351"/>
        <end position="546"/>
    </location>
</feature>
<organism evidence="6 7">
    <name type="scientific">Yasminevirus sp. GU-2018</name>
    <dbReference type="NCBI Taxonomy" id="2420051"/>
    <lineage>
        <taxon>Viruses</taxon>
        <taxon>Varidnaviria</taxon>
        <taxon>Bamfordvirae</taxon>
        <taxon>Nucleocytoviricota</taxon>
        <taxon>Megaviricetes</taxon>
        <taxon>Imitervirales</taxon>
        <taxon>Mimiviridae</taxon>
        <taxon>Klosneuvirinae</taxon>
        <taxon>Yasminevirus</taxon>
        <taxon>Yasminevirus saudimassiliense</taxon>
    </lineage>
</organism>
<keyword evidence="7" id="KW-1185">Reference proteome</keyword>
<sequence length="553" mass="64009">MTGGILQLVAYGKEDLFLTRDPQITFFKVIYRRHTNFAREEIPQYFIHDPNFGKRSTCIIAQDGGDLIGNMSLKITLPAIPKLSTISSVSSEAKEDQRDGVLDQTSTKFAWIRKIGFAMLKYIEIEINGKVIDRHYGEWLYIWSELTTRNINDGGLDKLIGDVPELTSFTESKEEYVLYVPLYFWFCRQSGLALPIVGLQYSDVKVNLEFYELDRCFVISPTHYIKCYGDIVNFHPYEYIYQRGVDNIDRYGMFSHYDSINRRLYYTAINSDKLTGVPYDGDVSTLNDATKNSILTTPRAEKYAIRGVSSDFSIRPDLGVKSVTVHRKSLKTIKLKECVVMADFVYLDDDERIKFAQSKHDYLIEQLYFTPNISIEGTNPKMKLDIDQPCKLMVWLTQLDYVSDFNDRFNFTDSHIIKRPYDVQHTNPTKRKLFGRRSVGETVGNSLIDEETIRLNSQVRLSTRPNEYFEHLQPYQYSKNRLPTGCSMYSYGVIPLDPAPSGTTNMSQIELIELNLKMNYRVNINQKAKFRAYALCYNVWRVDNGLSSPIFIR</sequence>
<evidence type="ECO:0000256" key="2">
    <source>
        <dbReference type="ARBA" id="ARBA00022561"/>
    </source>
</evidence>
<comment type="caution">
    <text evidence="6">The sequence shown here is derived from an EMBL/GenBank/DDBJ whole genome shotgun (WGS) entry which is preliminary data.</text>
</comment>